<proteinExistence type="predicted"/>
<gene>
    <name evidence="1" type="ORF">Tci_658348</name>
</gene>
<accession>A0A699KEL8</accession>
<name>A0A699KEL8_TANCI</name>
<protein>
    <submittedName>
        <fullName evidence="1">Uncharacterized protein</fullName>
    </submittedName>
</protein>
<comment type="caution">
    <text evidence="1">The sequence shown here is derived from an EMBL/GenBank/DDBJ whole genome shotgun (WGS) entry which is preliminary data.</text>
</comment>
<dbReference type="AlphaFoldDB" id="A0A699KEL8"/>
<dbReference type="EMBL" id="BKCJ010502846">
    <property type="protein sequence ID" value="GFA86376.1"/>
    <property type="molecule type" value="Genomic_DNA"/>
</dbReference>
<evidence type="ECO:0000313" key="1">
    <source>
        <dbReference type="EMBL" id="GFA86376.1"/>
    </source>
</evidence>
<sequence length="435" mass="49610">MRRVGKGFSGVKTPLFEGMLIAQEVGEGDADEVRDEGVHAVGVATEGEFDRRSSMRAFILSTTESVTFSSVKKIEKRNKVKVLKLRRLQRVGSNQRIDTSDDTMMDDVSNPKGMIADMDDDADVVLEEAKDVTVDAKDDQDADVHENADIQGRTAESQAQIYKINLDHANKVLSMHEEESEPTELQEVVNIVTTAKIITEFVTAASITITAADVPIPAAATAAPILTAAPSRRTKKVVIRELEAELNRTIDWDEVINHVNKKAKEDPAVKRYQALKRKPQTEAQARKNMMIYLKNVVGFKMDYFKRMSYDDIRPIFEVKFNSNVDFLQKTKEQINEEESRAVKRINETPVEKAAKRQKLDDENNKPYYKIKRADGSHQLYLSFLSLLRNFDREDLEALWSLVKERFTTTKPKNFFDDFMLITLREMFEKPDIHAQ</sequence>
<reference evidence="1" key="1">
    <citation type="journal article" date="2019" name="Sci. Rep.">
        <title>Draft genome of Tanacetum cinerariifolium, the natural source of mosquito coil.</title>
        <authorList>
            <person name="Yamashiro T."/>
            <person name="Shiraishi A."/>
            <person name="Satake H."/>
            <person name="Nakayama K."/>
        </authorList>
    </citation>
    <scope>NUCLEOTIDE SEQUENCE</scope>
</reference>
<organism evidence="1">
    <name type="scientific">Tanacetum cinerariifolium</name>
    <name type="common">Dalmatian daisy</name>
    <name type="synonym">Chrysanthemum cinerariifolium</name>
    <dbReference type="NCBI Taxonomy" id="118510"/>
    <lineage>
        <taxon>Eukaryota</taxon>
        <taxon>Viridiplantae</taxon>
        <taxon>Streptophyta</taxon>
        <taxon>Embryophyta</taxon>
        <taxon>Tracheophyta</taxon>
        <taxon>Spermatophyta</taxon>
        <taxon>Magnoliopsida</taxon>
        <taxon>eudicotyledons</taxon>
        <taxon>Gunneridae</taxon>
        <taxon>Pentapetalae</taxon>
        <taxon>asterids</taxon>
        <taxon>campanulids</taxon>
        <taxon>Asterales</taxon>
        <taxon>Asteraceae</taxon>
        <taxon>Asteroideae</taxon>
        <taxon>Anthemideae</taxon>
        <taxon>Anthemidinae</taxon>
        <taxon>Tanacetum</taxon>
    </lineage>
</organism>
<feature type="non-terminal residue" evidence="1">
    <location>
        <position position="435"/>
    </location>
</feature>